<dbReference type="SUPFAM" id="SSF52200">
    <property type="entry name" value="Toll/Interleukin receptor TIR domain"/>
    <property type="match status" value="1"/>
</dbReference>
<dbReference type="EMBL" id="JBHSFV010000004">
    <property type="protein sequence ID" value="MFC4634072.1"/>
    <property type="molecule type" value="Genomic_DNA"/>
</dbReference>
<sequence>MKKTAFISYSMNDSELYILSLVIEHLSKNNFYINTSYENNTSVGQNIILQTKEQISQSDLFIGIASHNGIHSKWVMKEWEIAQHNNNTAVFLIEDSVPINPDFIKENFVILFNRQNPEQSLTFLKEMIENQKEKKTNNALNWVVGGLLGIAIIKLLSDE</sequence>
<dbReference type="Proteomes" id="UP001596043">
    <property type="component" value="Unassembled WGS sequence"/>
</dbReference>
<evidence type="ECO:0000259" key="2">
    <source>
        <dbReference type="PROSITE" id="PS50104"/>
    </source>
</evidence>
<evidence type="ECO:0000256" key="1">
    <source>
        <dbReference type="SAM" id="Phobius"/>
    </source>
</evidence>
<feature type="domain" description="TIR" evidence="2">
    <location>
        <begin position="1"/>
        <end position="135"/>
    </location>
</feature>
<reference evidence="4" key="1">
    <citation type="journal article" date="2019" name="Int. J. Syst. Evol. Microbiol.">
        <title>The Global Catalogue of Microorganisms (GCM) 10K type strain sequencing project: providing services to taxonomists for standard genome sequencing and annotation.</title>
        <authorList>
            <consortium name="The Broad Institute Genomics Platform"/>
            <consortium name="The Broad Institute Genome Sequencing Center for Infectious Disease"/>
            <person name="Wu L."/>
            <person name="Ma J."/>
        </authorList>
    </citation>
    <scope>NUCLEOTIDE SEQUENCE [LARGE SCALE GENOMIC DNA]</scope>
    <source>
        <strain evidence="4">YJ-61-S</strain>
    </source>
</reference>
<protein>
    <submittedName>
        <fullName evidence="3">TIR domain-containing protein</fullName>
    </submittedName>
</protein>
<name>A0ABV9HV96_9FLAO</name>
<keyword evidence="1" id="KW-0812">Transmembrane</keyword>
<organism evidence="3 4">
    <name type="scientific">Dokdonia ponticola</name>
    <dbReference type="NCBI Taxonomy" id="2041041"/>
    <lineage>
        <taxon>Bacteria</taxon>
        <taxon>Pseudomonadati</taxon>
        <taxon>Bacteroidota</taxon>
        <taxon>Flavobacteriia</taxon>
        <taxon>Flavobacteriales</taxon>
        <taxon>Flavobacteriaceae</taxon>
        <taxon>Dokdonia</taxon>
    </lineage>
</organism>
<dbReference type="Gene3D" id="3.40.50.10140">
    <property type="entry name" value="Toll/interleukin-1 receptor homology (TIR) domain"/>
    <property type="match status" value="1"/>
</dbReference>
<feature type="transmembrane region" description="Helical" evidence="1">
    <location>
        <begin position="139"/>
        <end position="157"/>
    </location>
</feature>
<comment type="caution">
    <text evidence="3">The sequence shown here is derived from an EMBL/GenBank/DDBJ whole genome shotgun (WGS) entry which is preliminary data.</text>
</comment>
<evidence type="ECO:0000313" key="3">
    <source>
        <dbReference type="EMBL" id="MFC4634072.1"/>
    </source>
</evidence>
<keyword evidence="4" id="KW-1185">Reference proteome</keyword>
<dbReference type="InterPro" id="IPR000157">
    <property type="entry name" value="TIR_dom"/>
</dbReference>
<dbReference type="InterPro" id="IPR035897">
    <property type="entry name" value="Toll_tir_struct_dom_sf"/>
</dbReference>
<proteinExistence type="predicted"/>
<keyword evidence="1" id="KW-1133">Transmembrane helix</keyword>
<dbReference type="Pfam" id="PF13676">
    <property type="entry name" value="TIR_2"/>
    <property type="match status" value="1"/>
</dbReference>
<keyword evidence="1" id="KW-0472">Membrane</keyword>
<accession>A0ABV9HV96</accession>
<dbReference type="RefSeq" id="WP_379978296.1">
    <property type="nucleotide sequence ID" value="NZ_JBHSFV010000004.1"/>
</dbReference>
<dbReference type="PROSITE" id="PS50104">
    <property type="entry name" value="TIR"/>
    <property type="match status" value="1"/>
</dbReference>
<gene>
    <name evidence="3" type="ORF">ACFO3O_09145</name>
</gene>
<evidence type="ECO:0000313" key="4">
    <source>
        <dbReference type="Proteomes" id="UP001596043"/>
    </source>
</evidence>